<protein>
    <submittedName>
        <fullName evidence="1">Uncharacterized protein</fullName>
    </submittedName>
</protein>
<dbReference type="Proteomes" id="UP000001213">
    <property type="component" value="Chromosome"/>
</dbReference>
<proteinExistence type="predicted"/>
<keyword evidence="2" id="KW-1185">Reference proteome</keyword>
<evidence type="ECO:0000313" key="2">
    <source>
        <dbReference type="Proteomes" id="UP000001213"/>
    </source>
</evidence>
<name>D5UP86_TSUPD</name>
<dbReference type="KEGG" id="tpr:Tpau_4227"/>
<sequence length="292" mass="31406">MNACAELLRVIYARWCVLAAAEPVLGAAGAPLPFRVTVDGSRAPGSPSARGWVARYDSSSSAGATLACFADDQAVLSCGDAGWRVPGAPSADELLGRGPTWAHHATMLDHRVRAGHFGWAAFWAHGRWSCVTGPEPGMPLPPIRSTGTTAAALAARFDDPAVEDAMFHLVRMSEYEWLDTASWEAAFGALVPERTIRESWERLVGFGLTQWSGSGPRTDGVPGRTPAEAVRVAAERTRSEGIPQDVRVDSAMRTRNGWQIRFLDYRDAARSRPLVVQVPDEEAATCPGRTPG</sequence>
<reference evidence="1 2" key="2">
    <citation type="journal article" date="2011" name="Stand. Genomic Sci.">
        <title>Complete genome sequence of Tsukamurella paurometabola type strain (no. 33).</title>
        <authorList>
            <person name="Munk A.C."/>
            <person name="Lapidus A."/>
            <person name="Lucas S."/>
            <person name="Nolan M."/>
            <person name="Tice H."/>
            <person name="Cheng J.F."/>
            <person name="Del Rio T.G."/>
            <person name="Goodwin L."/>
            <person name="Pitluck S."/>
            <person name="Liolios K."/>
            <person name="Huntemann M."/>
            <person name="Ivanova N."/>
            <person name="Mavromatis K."/>
            <person name="Mikhailova N."/>
            <person name="Pati A."/>
            <person name="Chen A."/>
            <person name="Palaniappan K."/>
            <person name="Tapia R."/>
            <person name="Han C."/>
            <person name="Land M."/>
            <person name="Hauser L."/>
            <person name="Chang Y.J."/>
            <person name="Jeffries C.D."/>
            <person name="Brettin T."/>
            <person name="Yasawong M."/>
            <person name="Brambilla E.M."/>
            <person name="Rohde M."/>
            <person name="Sikorski J."/>
            <person name="Goker M."/>
            <person name="Detter J.C."/>
            <person name="Woyke T."/>
            <person name="Bristow J."/>
            <person name="Eisen J.A."/>
            <person name="Markowitz V."/>
            <person name="Hugenholtz P."/>
            <person name="Kyrpides N.C."/>
            <person name="Klenk H.P."/>
        </authorList>
    </citation>
    <scope>NUCLEOTIDE SEQUENCE [LARGE SCALE GENOMIC DNA]</scope>
    <source>
        <strain evidence="2">ATCC 8368 / DSM 20162 / CCUG 35730 / CIP 100753 / JCM 10117 / KCTC 9821 / NBRC 16120 / NCIMB 702349 / NCTC 13040</strain>
    </source>
</reference>
<dbReference type="RefSeq" id="WP_013128784.1">
    <property type="nucleotide sequence ID" value="NC_014158.1"/>
</dbReference>
<reference evidence="2" key="1">
    <citation type="submission" date="2010-03" db="EMBL/GenBank/DDBJ databases">
        <title>The complete chromosome of Tsukamurella paurometabola DSM 20162.</title>
        <authorList>
            <consortium name="US DOE Joint Genome Institute (JGI-PGF)"/>
            <person name="Lucas S."/>
            <person name="Copeland A."/>
            <person name="Lapidus A."/>
            <person name="Glavina del Rio T."/>
            <person name="Dalin E."/>
            <person name="Tice H."/>
            <person name="Bruce D."/>
            <person name="Goodwin L."/>
            <person name="Pitluck S."/>
            <person name="Kyrpides N."/>
            <person name="Mavromatis K."/>
            <person name="Ivanova N."/>
            <person name="Mikhailova N."/>
            <person name="Munk A.C."/>
            <person name="Brettin T."/>
            <person name="Detter J.C."/>
            <person name="Tapia R."/>
            <person name="Han C."/>
            <person name="Larimer F."/>
            <person name="Land M."/>
            <person name="Hauser L."/>
            <person name="Markowitz V."/>
            <person name="Cheng J.-F."/>
            <person name="Hugenholtz P."/>
            <person name="Woyke T."/>
            <person name="Wu D."/>
            <person name="Jando M."/>
            <person name="Brambilla E."/>
            <person name="Klenk H.-P."/>
            <person name="Eisen J.A."/>
        </authorList>
    </citation>
    <scope>NUCLEOTIDE SEQUENCE [LARGE SCALE GENOMIC DNA]</scope>
    <source>
        <strain evidence="2">ATCC 8368 / DSM 20162 / CCUG 35730 / CIP 100753 / JCM 10117 / KCTC 9821 / NBRC 16120 / NCIMB 702349 / NCTC 13040</strain>
    </source>
</reference>
<dbReference type="EMBL" id="CP001966">
    <property type="protein sequence ID" value="ADG80795.1"/>
    <property type="molecule type" value="Genomic_DNA"/>
</dbReference>
<gene>
    <name evidence="1" type="ordered locus">Tpau_4227</name>
</gene>
<dbReference type="AlphaFoldDB" id="D5UP86"/>
<organism evidence="1 2">
    <name type="scientific">Tsukamurella paurometabola (strain ATCC 8368 / DSM 20162 / CCUG 35730 / CIP 100753 / JCM 10117 / KCTC 9821 / NBRC 16120 / NCIMB 702349 / NCTC 13040)</name>
    <name type="common">Corynebacterium paurometabolum</name>
    <dbReference type="NCBI Taxonomy" id="521096"/>
    <lineage>
        <taxon>Bacteria</taxon>
        <taxon>Bacillati</taxon>
        <taxon>Actinomycetota</taxon>
        <taxon>Actinomycetes</taxon>
        <taxon>Mycobacteriales</taxon>
        <taxon>Tsukamurellaceae</taxon>
        <taxon>Tsukamurella</taxon>
    </lineage>
</organism>
<evidence type="ECO:0000313" key="1">
    <source>
        <dbReference type="EMBL" id="ADG80795.1"/>
    </source>
</evidence>
<accession>D5UP86</accession>
<dbReference type="HOGENOM" id="CLU_952978_0_0_11"/>